<keyword evidence="4 6" id="KW-1133">Transmembrane helix</keyword>
<comment type="caution">
    <text evidence="6">Lacks conserved residue(s) required for the propagation of feature annotation.</text>
</comment>
<comment type="function">
    <text evidence="6">Mechanosensitive channel that participates in the regulation of osmotic pressure changes within the cell, opening in response to stretch forces in the membrane lipid bilayer, without the need for other proteins. Contributes to normal resistance to hypoosmotic shock. Forms an ion channel of 1.0 nanosiemens conductance with a slight preference for anions.</text>
</comment>
<gene>
    <name evidence="9" type="ORF">AB9R89_14375</name>
</gene>
<evidence type="ECO:0000256" key="4">
    <source>
        <dbReference type="ARBA" id="ARBA00022989"/>
    </source>
</evidence>
<keyword evidence="6" id="KW-0406">Ion transport</keyword>
<evidence type="ECO:0000313" key="10">
    <source>
        <dbReference type="Proteomes" id="UP001610706"/>
    </source>
</evidence>
<evidence type="ECO:0000259" key="8">
    <source>
        <dbReference type="Pfam" id="PF21082"/>
    </source>
</evidence>
<comment type="subcellular location">
    <subcellularLocation>
        <location evidence="6">Cell inner membrane</location>
        <topology evidence="6">Multi-pass membrane protein</topology>
    </subcellularLocation>
    <subcellularLocation>
        <location evidence="1">Endomembrane system</location>
        <topology evidence="1">Multi-pass membrane protein</topology>
    </subcellularLocation>
</comment>
<keyword evidence="6" id="KW-1003">Cell membrane</keyword>
<keyword evidence="10" id="KW-1185">Reference proteome</keyword>
<feature type="transmembrane region" description="Helical" evidence="6">
    <location>
        <begin position="54"/>
        <end position="78"/>
    </location>
</feature>
<keyword evidence="6" id="KW-0407">Ion channel</keyword>
<comment type="similarity">
    <text evidence="2 6">Belongs to the MscS (TC 1.A.23) family.</text>
</comment>
<feature type="transmembrane region" description="Helical" evidence="6">
    <location>
        <begin position="12"/>
        <end position="34"/>
    </location>
</feature>
<dbReference type="InterPro" id="IPR023408">
    <property type="entry name" value="MscS_beta-dom_sf"/>
</dbReference>
<dbReference type="RefSeq" id="WP_317075607.1">
    <property type="nucleotide sequence ID" value="NZ_CP166302.1"/>
</dbReference>
<organism evidence="9 10">
    <name type="scientific">Oceanimonas smirnovii</name>
    <dbReference type="NCBI Taxonomy" id="264574"/>
    <lineage>
        <taxon>Bacteria</taxon>
        <taxon>Pseudomonadati</taxon>
        <taxon>Pseudomonadota</taxon>
        <taxon>Gammaproteobacteria</taxon>
        <taxon>Aeromonadales</taxon>
        <taxon>Aeromonadaceae</taxon>
        <taxon>Oceanimonas</taxon>
    </lineage>
</organism>
<proteinExistence type="inferred from homology"/>
<evidence type="ECO:0000256" key="3">
    <source>
        <dbReference type="ARBA" id="ARBA00022692"/>
    </source>
</evidence>
<evidence type="ECO:0000256" key="1">
    <source>
        <dbReference type="ARBA" id="ARBA00004127"/>
    </source>
</evidence>
<dbReference type="Pfam" id="PF00924">
    <property type="entry name" value="MS_channel_2nd"/>
    <property type="match status" value="1"/>
</dbReference>
<dbReference type="SUPFAM" id="SSF50182">
    <property type="entry name" value="Sm-like ribonucleoproteins"/>
    <property type="match status" value="1"/>
</dbReference>
<evidence type="ECO:0000256" key="6">
    <source>
        <dbReference type="RuleBase" id="RU369025"/>
    </source>
</evidence>
<name>A0ABW7P4U5_9GAMM</name>
<evidence type="ECO:0000256" key="5">
    <source>
        <dbReference type="ARBA" id="ARBA00023136"/>
    </source>
</evidence>
<keyword evidence="3 6" id="KW-0812">Transmembrane</keyword>
<evidence type="ECO:0000259" key="7">
    <source>
        <dbReference type="Pfam" id="PF00924"/>
    </source>
</evidence>
<dbReference type="Gene3D" id="1.10.287.1260">
    <property type="match status" value="1"/>
</dbReference>
<dbReference type="InterPro" id="IPR049278">
    <property type="entry name" value="MS_channel_C"/>
</dbReference>
<dbReference type="InterPro" id="IPR010920">
    <property type="entry name" value="LSM_dom_sf"/>
</dbReference>
<reference evidence="9 10" key="1">
    <citation type="submission" date="2024-08" db="EMBL/GenBank/DDBJ databases">
        <title>Oceanimonas smirnovii Genome sequencing and assembly.</title>
        <authorList>
            <person name="Tang B."/>
        </authorList>
    </citation>
    <scope>NUCLEOTIDE SEQUENCE [LARGE SCALE GENOMIC DNA]</scope>
    <source>
        <strain evidence="9 10">OS2020-119</strain>
    </source>
</reference>
<dbReference type="InterPro" id="IPR006685">
    <property type="entry name" value="MscS_channel_2nd"/>
</dbReference>
<evidence type="ECO:0000313" key="9">
    <source>
        <dbReference type="EMBL" id="MFH7566498.1"/>
    </source>
</evidence>
<dbReference type="PANTHER" id="PTHR30221">
    <property type="entry name" value="SMALL-CONDUCTANCE MECHANOSENSITIVE CHANNEL"/>
    <property type="match status" value="1"/>
</dbReference>
<dbReference type="InterPro" id="IPR045275">
    <property type="entry name" value="MscS_archaea/bacteria_type"/>
</dbReference>
<sequence length="273" mass="30227">MDAEKVRNLFRSITPGLLIELALVVAVALLLAWLIQRLLPMLAARLHGRRRHWVLALIPTLRILVVAVAIGWIVSLLIEPSLRNMVAILGAVGLALGFALKDYVSSLFAGVVAAYERPYRPGDWIEVDGCYGEVRHIGLRAVEMVTPDDTVVVVPHLKLWNGLIRNANNGGASLMCVASFYLAPAHDAYQVRRILHEVALSSPYLKLSRPVVVVMEDHPWGSRYRIKAYPMDPRQQFLFISDLTARGKAQLQTMGVEFARVEAMAQTSDSNAG</sequence>
<comment type="caution">
    <text evidence="9">The sequence shown here is derived from an EMBL/GenBank/DDBJ whole genome shotgun (WGS) entry which is preliminary data.</text>
</comment>
<dbReference type="PANTHER" id="PTHR30221:SF1">
    <property type="entry name" value="SMALL-CONDUCTANCE MECHANOSENSITIVE CHANNEL"/>
    <property type="match status" value="1"/>
</dbReference>
<dbReference type="InterPro" id="IPR011014">
    <property type="entry name" value="MscS_channel_TM-2"/>
</dbReference>
<dbReference type="Proteomes" id="UP001610706">
    <property type="component" value="Unassembled WGS sequence"/>
</dbReference>
<dbReference type="Pfam" id="PF21082">
    <property type="entry name" value="MS_channel_3rd"/>
    <property type="match status" value="1"/>
</dbReference>
<keyword evidence="6" id="KW-0997">Cell inner membrane</keyword>
<keyword evidence="5 6" id="KW-0472">Membrane</keyword>
<accession>A0ABW7P4U5</accession>
<dbReference type="Gene3D" id="2.30.30.60">
    <property type="match status" value="1"/>
</dbReference>
<dbReference type="EMBL" id="JBGFTR010000032">
    <property type="protein sequence ID" value="MFH7566498.1"/>
    <property type="molecule type" value="Genomic_DNA"/>
</dbReference>
<protein>
    <recommendedName>
        <fullName evidence="6">Small-conductance mechanosensitive channel</fullName>
    </recommendedName>
</protein>
<dbReference type="SUPFAM" id="SSF82861">
    <property type="entry name" value="Mechanosensitive channel protein MscS (YggB), transmembrane region"/>
    <property type="match status" value="1"/>
</dbReference>
<evidence type="ECO:0000256" key="2">
    <source>
        <dbReference type="ARBA" id="ARBA00008017"/>
    </source>
</evidence>
<keyword evidence="6" id="KW-0813">Transport</keyword>
<comment type="subunit">
    <text evidence="6">Homoheptamer.</text>
</comment>
<feature type="domain" description="Mechanosensitive ion channel MscS" evidence="7">
    <location>
        <begin position="102"/>
        <end position="168"/>
    </location>
</feature>
<feature type="domain" description="Mechanosensitive ion channel MscS C-terminal" evidence="8">
    <location>
        <begin position="180"/>
        <end position="258"/>
    </location>
</feature>